<dbReference type="GO" id="GO:0005684">
    <property type="term" value="C:U2-type spliceosomal complex"/>
    <property type="evidence" value="ECO:0007669"/>
    <property type="project" value="EnsemblFungi"/>
</dbReference>
<gene>
    <name evidence="5" type="ORF">WICANDRAFT_81131</name>
</gene>
<dbReference type="Proteomes" id="UP000094112">
    <property type="component" value="Unassembled WGS sequence"/>
</dbReference>
<keyword evidence="3" id="KW-0175">Coiled coil</keyword>
<protein>
    <recommendedName>
        <fullName evidence="2">Pre-mRNA-splicing factor CWC26</fullName>
    </recommendedName>
</protein>
<dbReference type="PANTHER" id="PTHR31809:SF0">
    <property type="entry name" value="BUD13 HOMOLOG"/>
    <property type="match status" value="1"/>
</dbReference>
<evidence type="ECO:0000256" key="1">
    <source>
        <dbReference type="ARBA" id="ARBA00011069"/>
    </source>
</evidence>
<dbReference type="AlphaFoldDB" id="A0A1E3NX91"/>
<dbReference type="PANTHER" id="PTHR31809">
    <property type="entry name" value="BUD13 HOMOLOG"/>
    <property type="match status" value="1"/>
</dbReference>
<dbReference type="STRING" id="683960.A0A1E3NX91"/>
<dbReference type="Pfam" id="PF09736">
    <property type="entry name" value="Bud13"/>
    <property type="match status" value="1"/>
</dbReference>
<feature type="region of interest" description="Disordered" evidence="4">
    <location>
        <begin position="1"/>
        <end position="46"/>
    </location>
</feature>
<dbReference type="InterPro" id="IPR051112">
    <property type="entry name" value="CWC26_splicing_factor"/>
</dbReference>
<dbReference type="EMBL" id="KV454213">
    <property type="protein sequence ID" value="ODQ57801.1"/>
    <property type="molecule type" value="Genomic_DNA"/>
</dbReference>
<organism evidence="5 6">
    <name type="scientific">Wickerhamomyces anomalus (strain ATCC 58044 / CBS 1984 / NCYC 433 / NRRL Y-366-8)</name>
    <name type="common">Yeast</name>
    <name type="synonym">Hansenula anomala</name>
    <dbReference type="NCBI Taxonomy" id="683960"/>
    <lineage>
        <taxon>Eukaryota</taxon>
        <taxon>Fungi</taxon>
        <taxon>Dikarya</taxon>
        <taxon>Ascomycota</taxon>
        <taxon>Saccharomycotina</taxon>
        <taxon>Saccharomycetes</taxon>
        <taxon>Phaffomycetales</taxon>
        <taxon>Wickerhamomycetaceae</taxon>
        <taxon>Wickerhamomyces</taxon>
    </lineage>
</organism>
<proteinExistence type="inferred from homology"/>
<evidence type="ECO:0000313" key="6">
    <source>
        <dbReference type="Proteomes" id="UP000094112"/>
    </source>
</evidence>
<evidence type="ECO:0000256" key="2">
    <source>
        <dbReference type="ARBA" id="ARBA00020644"/>
    </source>
</evidence>
<feature type="region of interest" description="Disordered" evidence="4">
    <location>
        <begin position="81"/>
        <end position="101"/>
    </location>
</feature>
<dbReference type="GeneID" id="30202425"/>
<sequence length="291" mass="33991">MSLSDYLAKNYLSDNKKKPKKSKKEKKENHSNIIIENTQPLLKDEPTFEQPTQLIPEKQIKRNKGWKVVGTDEIVPEVERDEEIINNDGQRMSSGAKSGLQTAEEVAKQIKEKEEAELRYLENNSSQHLGKNAQTVYRDASGRKIDMEKRREEARTRQIEEEERKRLEHKKRNMGLVQLLDLEANRKQLKKAGGSNLARYADDQELNSRLKSKEHDDDPLLSFKPSKSKKYVSRTGRKLFKDGFPENRFGIVPGWRWDGVDRSNGFEKSWFKRQAEMAEKKTLSYTMQEDY</sequence>
<dbReference type="GO" id="GO:0000398">
    <property type="term" value="P:mRNA splicing, via spliceosome"/>
    <property type="evidence" value="ECO:0007669"/>
    <property type="project" value="TreeGrafter"/>
</dbReference>
<feature type="coiled-coil region" evidence="3">
    <location>
        <begin position="104"/>
        <end position="170"/>
    </location>
</feature>
<evidence type="ECO:0000256" key="3">
    <source>
        <dbReference type="SAM" id="Coils"/>
    </source>
</evidence>
<dbReference type="RefSeq" id="XP_019037008.1">
    <property type="nucleotide sequence ID" value="XM_019185179.1"/>
</dbReference>
<dbReference type="GO" id="GO:0003723">
    <property type="term" value="F:RNA binding"/>
    <property type="evidence" value="ECO:0007669"/>
    <property type="project" value="TreeGrafter"/>
</dbReference>
<dbReference type="OrthoDB" id="6022at2759"/>
<dbReference type="GO" id="GO:0070274">
    <property type="term" value="C:RES complex"/>
    <property type="evidence" value="ECO:0007669"/>
    <property type="project" value="TreeGrafter"/>
</dbReference>
<reference evidence="5 6" key="1">
    <citation type="journal article" date="2016" name="Proc. Natl. Acad. Sci. U.S.A.">
        <title>Comparative genomics of biotechnologically important yeasts.</title>
        <authorList>
            <person name="Riley R."/>
            <person name="Haridas S."/>
            <person name="Wolfe K.H."/>
            <person name="Lopes M.R."/>
            <person name="Hittinger C.T."/>
            <person name="Goeker M."/>
            <person name="Salamov A.A."/>
            <person name="Wisecaver J.H."/>
            <person name="Long T.M."/>
            <person name="Calvey C.H."/>
            <person name="Aerts A.L."/>
            <person name="Barry K.W."/>
            <person name="Choi C."/>
            <person name="Clum A."/>
            <person name="Coughlan A.Y."/>
            <person name="Deshpande S."/>
            <person name="Douglass A.P."/>
            <person name="Hanson S.J."/>
            <person name="Klenk H.-P."/>
            <person name="LaButti K.M."/>
            <person name="Lapidus A."/>
            <person name="Lindquist E.A."/>
            <person name="Lipzen A.M."/>
            <person name="Meier-Kolthoff J.P."/>
            <person name="Ohm R.A."/>
            <person name="Otillar R.P."/>
            <person name="Pangilinan J.L."/>
            <person name="Peng Y."/>
            <person name="Rokas A."/>
            <person name="Rosa C.A."/>
            <person name="Scheuner C."/>
            <person name="Sibirny A.A."/>
            <person name="Slot J.C."/>
            <person name="Stielow J.B."/>
            <person name="Sun H."/>
            <person name="Kurtzman C.P."/>
            <person name="Blackwell M."/>
            <person name="Grigoriev I.V."/>
            <person name="Jeffries T.W."/>
        </authorList>
    </citation>
    <scope>NUCLEOTIDE SEQUENCE [LARGE SCALE GENOMIC DNA]</scope>
    <source>
        <strain evidence="6">ATCC 58044 / CBS 1984 / NCYC 433 / NRRL Y-366-8</strain>
    </source>
</reference>
<accession>A0A1E3NX91</accession>
<keyword evidence="6" id="KW-1185">Reference proteome</keyword>
<feature type="compositionally biased region" description="Polar residues" evidence="4">
    <location>
        <begin position="87"/>
        <end position="101"/>
    </location>
</feature>
<dbReference type="GO" id="GO:0000974">
    <property type="term" value="C:Prp19 complex"/>
    <property type="evidence" value="ECO:0007669"/>
    <property type="project" value="EnsemblFungi"/>
</dbReference>
<comment type="similarity">
    <text evidence="1">Belongs to the CWC26 family.</text>
</comment>
<evidence type="ECO:0000313" key="5">
    <source>
        <dbReference type="EMBL" id="ODQ57801.1"/>
    </source>
</evidence>
<dbReference type="InterPro" id="IPR018609">
    <property type="entry name" value="Bud13"/>
</dbReference>
<evidence type="ECO:0000256" key="4">
    <source>
        <dbReference type="SAM" id="MobiDB-lite"/>
    </source>
</evidence>
<name>A0A1E3NX91_WICAA</name>